<dbReference type="GO" id="GO:0005524">
    <property type="term" value="F:ATP binding"/>
    <property type="evidence" value="ECO:0007669"/>
    <property type="project" value="InterPro"/>
</dbReference>
<dbReference type="Proteomes" id="UP000294933">
    <property type="component" value="Unassembled WGS sequence"/>
</dbReference>
<sequence length="706" mass="79418">MENQPSPRKVLGVGPSQNFTHSDSPYTDYRSSRSAIKAELPGKLVFDDGSVFRRLGIQDVPENFVNECSAKLKHAKADAIEKLQKIVADAQGKEASELEEEINVRDDEGNRRKVKKRELDMYPHLKEIFNFIEDYGGSRQYLRHFVPTNHTVLTAEKHTYGFPPSSPDFTLMNMAVTTTLWRDRLAFAETKPSTKQGPKPSKSDETVILPIVSQCADYARLHLSARPFQLFSVGLLIFGHHFCVGIFDRAGITFSTIYDMWEHTETFVRVVRRLSCDLSAVELGQDPTIMMLPDADSVSMASQANAFQLIQDRDQDFPTFPAYGISMGGKDNRLWCTVGPPIWNSLSFLGRGTSIWRVSEVKDGQLSGAVMVMKCAWRSSKRAAEASIYQNIKGTHPGVATYLFGGDVRLSNGDIMTVNSLRLRQATLPPDKVEETPVLHRLFLSTVGRPLWEYRSEVELLKGLRAALRGHEFLFKQGILHRDISGGNILLSASPNPNPGCEGFITDLDLARVGTPTLNTVDTVKSSVDSVRGPSGIYTQPTTRTHSKFETVSVPHGAAMSGTVQFMAVEILDGIIYHSTVTHHAHHDIESFIWVLCYSISRQMDEVSRRSQQPSELRKSIRSFFFSRFGRVDLDAILNSRSSRNPLYLGWKVFKDGFFSVPMIKLFEDLDGHVQLSHLRQERAERLTHDMILARFDQTVEKLENL</sequence>
<dbReference type="InterPro" id="IPR040976">
    <property type="entry name" value="Pkinase_fungal"/>
</dbReference>
<dbReference type="Gene3D" id="1.10.510.10">
    <property type="entry name" value="Transferase(Phosphotransferase) domain 1"/>
    <property type="match status" value="1"/>
</dbReference>
<dbReference type="PROSITE" id="PS00109">
    <property type="entry name" value="PROTEIN_KINASE_TYR"/>
    <property type="match status" value="1"/>
</dbReference>
<evidence type="ECO:0000313" key="4">
    <source>
        <dbReference type="Proteomes" id="UP000294933"/>
    </source>
</evidence>
<evidence type="ECO:0000313" key="3">
    <source>
        <dbReference type="EMBL" id="TDL20615.1"/>
    </source>
</evidence>
<gene>
    <name evidence="3" type="ORF">BD410DRAFT_899351</name>
</gene>
<name>A0A4Y7PZN9_9AGAM</name>
<dbReference type="PROSITE" id="PS50011">
    <property type="entry name" value="PROTEIN_KINASE_DOM"/>
    <property type="match status" value="1"/>
</dbReference>
<dbReference type="VEuPathDB" id="FungiDB:BD410DRAFT_899351"/>
<dbReference type="EMBL" id="ML170186">
    <property type="protein sequence ID" value="TDL20615.1"/>
    <property type="molecule type" value="Genomic_DNA"/>
</dbReference>
<accession>A0A4Y7PZN9</accession>
<dbReference type="STRING" id="50990.A0A4Y7PZN9"/>
<dbReference type="InterPro" id="IPR008266">
    <property type="entry name" value="Tyr_kinase_AS"/>
</dbReference>
<feature type="region of interest" description="Disordered" evidence="1">
    <location>
        <begin position="1"/>
        <end position="32"/>
    </location>
</feature>
<proteinExistence type="predicted"/>
<dbReference type="InterPro" id="IPR011009">
    <property type="entry name" value="Kinase-like_dom_sf"/>
</dbReference>
<dbReference type="PANTHER" id="PTHR38248">
    <property type="entry name" value="FUNK1 6"/>
    <property type="match status" value="1"/>
</dbReference>
<reference evidence="3 4" key="1">
    <citation type="submission" date="2018-06" db="EMBL/GenBank/DDBJ databases">
        <title>A transcriptomic atlas of mushroom development highlights an independent origin of complex multicellularity.</title>
        <authorList>
            <consortium name="DOE Joint Genome Institute"/>
            <person name="Krizsan K."/>
            <person name="Almasi E."/>
            <person name="Merenyi Z."/>
            <person name="Sahu N."/>
            <person name="Viragh M."/>
            <person name="Koszo T."/>
            <person name="Mondo S."/>
            <person name="Kiss B."/>
            <person name="Balint B."/>
            <person name="Kues U."/>
            <person name="Barry K."/>
            <person name="Hegedus J.C."/>
            <person name="Henrissat B."/>
            <person name="Johnson J."/>
            <person name="Lipzen A."/>
            <person name="Ohm R."/>
            <person name="Nagy I."/>
            <person name="Pangilinan J."/>
            <person name="Yan J."/>
            <person name="Xiong Y."/>
            <person name="Grigoriev I.V."/>
            <person name="Hibbett D.S."/>
            <person name="Nagy L.G."/>
        </authorList>
    </citation>
    <scope>NUCLEOTIDE SEQUENCE [LARGE SCALE GENOMIC DNA]</scope>
    <source>
        <strain evidence="3 4">SZMC22713</strain>
    </source>
</reference>
<dbReference type="InterPro" id="IPR000719">
    <property type="entry name" value="Prot_kinase_dom"/>
</dbReference>
<dbReference type="SUPFAM" id="SSF56112">
    <property type="entry name" value="Protein kinase-like (PK-like)"/>
    <property type="match status" value="1"/>
</dbReference>
<evidence type="ECO:0000259" key="2">
    <source>
        <dbReference type="PROSITE" id="PS50011"/>
    </source>
</evidence>
<feature type="compositionally biased region" description="Polar residues" evidence="1">
    <location>
        <begin position="15"/>
        <end position="25"/>
    </location>
</feature>
<dbReference type="PANTHER" id="PTHR38248:SF2">
    <property type="entry name" value="FUNK1 11"/>
    <property type="match status" value="1"/>
</dbReference>
<dbReference type="OrthoDB" id="3271139at2759"/>
<dbReference type="Pfam" id="PF17667">
    <property type="entry name" value="Pkinase_fungal"/>
    <property type="match status" value="1"/>
</dbReference>
<dbReference type="AlphaFoldDB" id="A0A4Y7PZN9"/>
<feature type="domain" description="Protein kinase" evidence="2">
    <location>
        <begin position="343"/>
        <end position="706"/>
    </location>
</feature>
<dbReference type="GO" id="GO:0004672">
    <property type="term" value="F:protein kinase activity"/>
    <property type="evidence" value="ECO:0007669"/>
    <property type="project" value="InterPro"/>
</dbReference>
<organism evidence="3 4">
    <name type="scientific">Rickenella mellea</name>
    <dbReference type="NCBI Taxonomy" id="50990"/>
    <lineage>
        <taxon>Eukaryota</taxon>
        <taxon>Fungi</taxon>
        <taxon>Dikarya</taxon>
        <taxon>Basidiomycota</taxon>
        <taxon>Agaricomycotina</taxon>
        <taxon>Agaricomycetes</taxon>
        <taxon>Hymenochaetales</taxon>
        <taxon>Rickenellaceae</taxon>
        <taxon>Rickenella</taxon>
    </lineage>
</organism>
<keyword evidence="4" id="KW-1185">Reference proteome</keyword>
<evidence type="ECO:0000256" key="1">
    <source>
        <dbReference type="SAM" id="MobiDB-lite"/>
    </source>
</evidence>
<dbReference type="SMART" id="SM00220">
    <property type="entry name" value="S_TKc"/>
    <property type="match status" value="1"/>
</dbReference>
<protein>
    <recommendedName>
        <fullName evidence="2">Protein kinase domain-containing protein</fullName>
    </recommendedName>
</protein>